<accession>A0ABR7N4U6</accession>
<dbReference type="Proteomes" id="UP000606193">
    <property type="component" value="Unassembled WGS sequence"/>
</dbReference>
<reference evidence="2 3" key="1">
    <citation type="submission" date="2020-08" db="EMBL/GenBank/DDBJ databases">
        <title>Genome public.</title>
        <authorList>
            <person name="Liu C."/>
            <person name="Sun Q."/>
        </authorList>
    </citation>
    <scope>NUCLEOTIDE SEQUENCE [LARGE SCALE GENOMIC DNA]</scope>
    <source>
        <strain evidence="2 3">NSJ-37</strain>
    </source>
</reference>
<comment type="caution">
    <text evidence="2">The sequence shown here is derived from an EMBL/GenBank/DDBJ whole genome shotgun (WGS) entry which is preliminary data.</text>
</comment>
<dbReference type="NCBIfam" id="TIGR04223">
    <property type="entry name" value="quorum_AgrD"/>
    <property type="match status" value="1"/>
</dbReference>
<keyword evidence="3" id="KW-1185">Reference proteome</keyword>
<evidence type="ECO:0000256" key="1">
    <source>
        <dbReference type="SAM" id="MobiDB-lite"/>
    </source>
</evidence>
<sequence>MKIQIEKQVLGVLKMIASKNINHEKNDPPYCPVIFHQPKRPKKEKM</sequence>
<feature type="region of interest" description="Disordered" evidence="1">
    <location>
        <begin position="27"/>
        <end position="46"/>
    </location>
</feature>
<gene>
    <name evidence="2" type="ORF">H8704_13565</name>
</gene>
<dbReference type="EMBL" id="JACRSX010000032">
    <property type="protein sequence ID" value="MBC8563629.1"/>
    <property type="molecule type" value="Genomic_DNA"/>
</dbReference>
<dbReference type="RefSeq" id="WP_249298622.1">
    <property type="nucleotide sequence ID" value="NZ_JACRSX010000032.1"/>
</dbReference>
<evidence type="ECO:0000313" key="3">
    <source>
        <dbReference type="Proteomes" id="UP000606193"/>
    </source>
</evidence>
<feature type="compositionally biased region" description="Basic residues" evidence="1">
    <location>
        <begin position="37"/>
        <end position="46"/>
    </location>
</feature>
<dbReference type="InterPro" id="IPR009229">
    <property type="entry name" value="AgrD"/>
</dbReference>
<name>A0ABR7N4U6_9FIRM</name>
<evidence type="ECO:0000313" key="2">
    <source>
        <dbReference type="EMBL" id="MBC8563629.1"/>
    </source>
</evidence>
<proteinExistence type="predicted"/>
<protein>
    <submittedName>
        <fullName evidence="2">Cyclic lactone autoinducer peptide</fullName>
    </submittedName>
</protein>
<organism evidence="2 3">
    <name type="scientific">Jutongia huaianensis</name>
    <dbReference type="NCBI Taxonomy" id="2763668"/>
    <lineage>
        <taxon>Bacteria</taxon>
        <taxon>Bacillati</taxon>
        <taxon>Bacillota</taxon>
        <taxon>Clostridia</taxon>
        <taxon>Lachnospirales</taxon>
        <taxon>Lachnospiraceae</taxon>
        <taxon>Jutongia</taxon>
    </lineage>
</organism>